<dbReference type="PANTHER" id="PTHR36981:SF1">
    <property type="entry name" value="P2X PURINORECEPTOR 7 INTRACELLULAR DOMAIN-CONTAINING PROTEIN"/>
    <property type="match status" value="1"/>
</dbReference>
<organism evidence="3 4">
    <name type="scientific">Porites lobata</name>
    <dbReference type="NCBI Taxonomy" id="104759"/>
    <lineage>
        <taxon>Eukaryota</taxon>
        <taxon>Metazoa</taxon>
        <taxon>Cnidaria</taxon>
        <taxon>Anthozoa</taxon>
        <taxon>Hexacorallia</taxon>
        <taxon>Scleractinia</taxon>
        <taxon>Fungiina</taxon>
        <taxon>Poritidae</taxon>
        <taxon>Porites</taxon>
    </lineage>
</organism>
<dbReference type="InterPro" id="IPR046815">
    <property type="entry name" value="P2RX7_C"/>
</dbReference>
<dbReference type="Pfam" id="PF20478">
    <property type="entry name" value="P2RX7_C"/>
    <property type="match status" value="1"/>
</dbReference>
<accession>A0ABN8PNS7</accession>
<dbReference type="PANTHER" id="PTHR36981">
    <property type="entry name" value="ZGC:195170"/>
    <property type="match status" value="1"/>
</dbReference>
<name>A0ABN8PNS7_9CNID</name>
<proteinExistence type="predicted"/>
<gene>
    <name evidence="3" type="ORF">PLOB_00046405</name>
</gene>
<keyword evidence="4" id="KW-1185">Reference proteome</keyword>
<dbReference type="EMBL" id="CALNXK010000082">
    <property type="protein sequence ID" value="CAH3147786.1"/>
    <property type="molecule type" value="Genomic_DNA"/>
</dbReference>
<evidence type="ECO:0000256" key="1">
    <source>
        <dbReference type="SAM" id="MobiDB-lite"/>
    </source>
</evidence>
<feature type="compositionally biased region" description="Low complexity" evidence="1">
    <location>
        <begin position="1"/>
        <end position="17"/>
    </location>
</feature>
<feature type="domain" description="P2X purinoreceptor 7 intracellular" evidence="2">
    <location>
        <begin position="119"/>
        <end position="212"/>
    </location>
</feature>
<reference evidence="3 4" key="1">
    <citation type="submission" date="2022-05" db="EMBL/GenBank/DDBJ databases">
        <authorList>
            <consortium name="Genoscope - CEA"/>
            <person name="William W."/>
        </authorList>
    </citation>
    <scope>NUCLEOTIDE SEQUENCE [LARGE SCALE GENOMIC DNA]</scope>
</reference>
<protein>
    <recommendedName>
        <fullName evidence="2">P2X purinoreceptor 7 intracellular domain-containing protein</fullName>
    </recommendedName>
</protein>
<feature type="region of interest" description="Disordered" evidence="1">
    <location>
        <begin position="1"/>
        <end position="60"/>
    </location>
</feature>
<feature type="compositionally biased region" description="Acidic residues" evidence="1">
    <location>
        <begin position="18"/>
        <end position="28"/>
    </location>
</feature>
<evidence type="ECO:0000259" key="2">
    <source>
        <dbReference type="Pfam" id="PF20478"/>
    </source>
</evidence>
<evidence type="ECO:0000313" key="3">
    <source>
        <dbReference type="EMBL" id="CAH3147786.1"/>
    </source>
</evidence>
<dbReference type="Proteomes" id="UP001159405">
    <property type="component" value="Unassembled WGS sequence"/>
</dbReference>
<evidence type="ECO:0000313" key="4">
    <source>
        <dbReference type="Proteomes" id="UP001159405"/>
    </source>
</evidence>
<sequence length="217" mass="25120">MADSSSLSDSSTSSSDYSDIEELLECEAPESRGQPFTGIQPWRFEPPGRSHEADEVRESTENIEPATRRCDLDSEEWCLCGYCQKMWREEENICCQEVDVVKRKNLEAVDVENMEEPPKCIVEHPGFQAVCLNYWVLQAAWLRYKQQYGASAYEGSDHKKSRHIAYRQLVRWCWGSLGKDIRVPLPSCAVNCIRAHFQEPERLDDEMEYTGFQYADE</sequence>
<feature type="compositionally biased region" description="Basic and acidic residues" evidence="1">
    <location>
        <begin position="46"/>
        <end position="60"/>
    </location>
</feature>
<comment type="caution">
    <text evidence="3">The sequence shown here is derived from an EMBL/GenBank/DDBJ whole genome shotgun (WGS) entry which is preliminary data.</text>
</comment>